<gene>
    <name evidence="11" type="ORF">TeGR_g15098</name>
</gene>
<organism evidence="11 12">
    <name type="scientific">Tetraparma gracilis</name>
    <dbReference type="NCBI Taxonomy" id="2962635"/>
    <lineage>
        <taxon>Eukaryota</taxon>
        <taxon>Sar</taxon>
        <taxon>Stramenopiles</taxon>
        <taxon>Ochrophyta</taxon>
        <taxon>Bolidophyceae</taxon>
        <taxon>Parmales</taxon>
        <taxon>Triparmaceae</taxon>
        <taxon>Tetraparma</taxon>
    </lineage>
</organism>
<name>A0ABQ6MJP7_9STRA</name>
<dbReference type="PROSITE" id="PS00627">
    <property type="entry name" value="GHMP_KINASES_ATP"/>
    <property type="match status" value="1"/>
</dbReference>
<feature type="non-terminal residue" evidence="11">
    <location>
        <position position="503"/>
    </location>
</feature>
<dbReference type="InterPro" id="IPR006204">
    <property type="entry name" value="GHMP_kinase_N_dom"/>
</dbReference>
<evidence type="ECO:0000256" key="1">
    <source>
        <dbReference type="ARBA" id="ARBA00004474"/>
    </source>
</evidence>
<dbReference type="PRINTS" id="PR00959">
    <property type="entry name" value="MEVGALKINASE"/>
</dbReference>
<keyword evidence="6" id="KW-0067">ATP-binding</keyword>
<keyword evidence="12" id="KW-1185">Reference proteome</keyword>
<feature type="domain" description="GHMP kinase C-terminal" evidence="9">
    <location>
        <begin position="407"/>
        <end position="480"/>
    </location>
</feature>
<dbReference type="Pfam" id="PF10509">
    <property type="entry name" value="GalKase_gal_bdg"/>
    <property type="match status" value="1"/>
</dbReference>
<dbReference type="InterPro" id="IPR006206">
    <property type="entry name" value="Mevalonate/galactokinase"/>
</dbReference>
<evidence type="ECO:0000256" key="4">
    <source>
        <dbReference type="ARBA" id="ARBA00022741"/>
    </source>
</evidence>
<evidence type="ECO:0000259" key="10">
    <source>
        <dbReference type="Pfam" id="PF10509"/>
    </source>
</evidence>
<keyword evidence="5" id="KW-0418">Kinase</keyword>
<accession>A0ABQ6MJP7</accession>
<dbReference type="InterPro" id="IPR000705">
    <property type="entry name" value="Galactokinase"/>
</dbReference>
<evidence type="ECO:0000256" key="5">
    <source>
        <dbReference type="ARBA" id="ARBA00022777"/>
    </source>
</evidence>
<dbReference type="InterPro" id="IPR036554">
    <property type="entry name" value="GHMP_kinase_C_sf"/>
</dbReference>
<feature type="region of interest" description="Disordered" evidence="7">
    <location>
        <begin position="97"/>
        <end position="124"/>
    </location>
</feature>
<reference evidence="11 12" key="1">
    <citation type="journal article" date="2023" name="Commun. Biol.">
        <title>Genome analysis of Parmales, the sister group of diatoms, reveals the evolutionary specialization of diatoms from phago-mixotrophs to photoautotrophs.</title>
        <authorList>
            <person name="Ban H."/>
            <person name="Sato S."/>
            <person name="Yoshikawa S."/>
            <person name="Yamada K."/>
            <person name="Nakamura Y."/>
            <person name="Ichinomiya M."/>
            <person name="Sato N."/>
            <person name="Blanc-Mathieu R."/>
            <person name="Endo H."/>
            <person name="Kuwata A."/>
            <person name="Ogata H."/>
        </authorList>
    </citation>
    <scope>NUCLEOTIDE SEQUENCE [LARGE SCALE GENOMIC DNA]</scope>
</reference>
<dbReference type="InterPro" id="IPR013750">
    <property type="entry name" value="GHMP_kinase_C_dom"/>
</dbReference>
<dbReference type="Gene3D" id="1.20.1440.340">
    <property type="match status" value="1"/>
</dbReference>
<dbReference type="Proteomes" id="UP001165060">
    <property type="component" value="Unassembled WGS sequence"/>
</dbReference>
<comment type="subcellular location">
    <subcellularLocation>
        <location evidence="1">Plastid</location>
    </subcellularLocation>
</comment>
<dbReference type="InterPro" id="IPR019539">
    <property type="entry name" value="GalKase_N"/>
</dbReference>
<dbReference type="Pfam" id="PF00288">
    <property type="entry name" value="GHMP_kinases_N"/>
    <property type="match status" value="1"/>
</dbReference>
<evidence type="ECO:0000313" key="12">
    <source>
        <dbReference type="Proteomes" id="UP001165060"/>
    </source>
</evidence>
<dbReference type="PRINTS" id="PR00473">
    <property type="entry name" value="GALCTOKINASE"/>
</dbReference>
<dbReference type="PANTHER" id="PTHR10457">
    <property type="entry name" value="MEVALONATE KINASE/GALACTOKINASE"/>
    <property type="match status" value="1"/>
</dbReference>
<dbReference type="Gene3D" id="3.30.230.10">
    <property type="match status" value="1"/>
</dbReference>
<dbReference type="PANTHER" id="PTHR10457:SF7">
    <property type="entry name" value="GALACTOKINASE-RELATED"/>
    <property type="match status" value="1"/>
</dbReference>
<evidence type="ECO:0000256" key="2">
    <source>
        <dbReference type="ARBA" id="ARBA00006566"/>
    </source>
</evidence>
<comment type="similarity">
    <text evidence="2">Belongs to the GHMP kinase family. GalK subfamily.</text>
</comment>
<sequence length="503" mass="51429">MSDAEPHNAPHNVPHNIHNAAIVTTQASASPCPASALPLLASLSPGLGSPGLGGLGSVVARAPGRVNLLGEHVDYSGYGVLPMAIEAQVLAAITEVPDDGQPGGPTVTVSNADPRFEPRTYPADPNTELDLADFSWAHYFMCGYKGALASFPGPPPKLRSLEVKVSGNVPSGAGLSSSSAFVVASALATAARYEVPLSRTSLAEAAIAGELHCGTLSGGMDQAASILALPGRALHIRFVPGLTAEPVELPGGVAFVICNCLRRKEKAVDSSRYYNLRVVECRLAALCIAAKHGVPLEGVRTLRDVADALAARDGAEPAAAMGRLAGECAEGAAAAPAGLSLPALSGLLSCEEAELVASFFPDRAAQAAAVLADNASFKIWQRALHVFEEALRVMGFAGSVAAGGTPDGAELARLMDASHESCKTLFECSCEELDALVACCKSAGALGARLTGAGWGGCVVSAVREGEEEEFIARVKKSYYGGEMGMAEGEIEDGTIVVTAGGS</sequence>
<protein>
    <recommendedName>
        <fullName evidence="13">Galactokinase</fullName>
    </recommendedName>
</protein>
<evidence type="ECO:0000313" key="11">
    <source>
        <dbReference type="EMBL" id="GMI27154.1"/>
    </source>
</evidence>
<evidence type="ECO:0008006" key="13">
    <source>
        <dbReference type="Google" id="ProtNLM"/>
    </source>
</evidence>
<dbReference type="InterPro" id="IPR006203">
    <property type="entry name" value="GHMP_knse_ATP-bd_CS"/>
</dbReference>
<dbReference type="SUPFAM" id="SSF55060">
    <property type="entry name" value="GHMP Kinase, C-terminal domain"/>
    <property type="match status" value="1"/>
</dbReference>
<keyword evidence="3" id="KW-0808">Transferase</keyword>
<dbReference type="InterPro" id="IPR020568">
    <property type="entry name" value="Ribosomal_Su5_D2-typ_SF"/>
</dbReference>
<evidence type="ECO:0000256" key="7">
    <source>
        <dbReference type="SAM" id="MobiDB-lite"/>
    </source>
</evidence>
<evidence type="ECO:0000259" key="8">
    <source>
        <dbReference type="Pfam" id="PF00288"/>
    </source>
</evidence>
<evidence type="ECO:0000256" key="6">
    <source>
        <dbReference type="ARBA" id="ARBA00022840"/>
    </source>
</evidence>
<proteinExistence type="inferred from homology"/>
<dbReference type="SUPFAM" id="SSF54211">
    <property type="entry name" value="Ribosomal protein S5 domain 2-like"/>
    <property type="match status" value="1"/>
</dbReference>
<dbReference type="NCBIfam" id="TIGR00131">
    <property type="entry name" value="gal_kin"/>
    <property type="match status" value="1"/>
</dbReference>
<evidence type="ECO:0000256" key="3">
    <source>
        <dbReference type="ARBA" id="ARBA00022679"/>
    </source>
</evidence>
<comment type="caution">
    <text evidence="11">The sequence shown here is derived from an EMBL/GenBank/DDBJ whole genome shotgun (WGS) entry which is preliminary data.</text>
</comment>
<feature type="domain" description="GHMP kinase N-terminal" evidence="8">
    <location>
        <begin position="159"/>
        <end position="227"/>
    </location>
</feature>
<feature type="domain" description="Galactokinase N-terminal" evidence="10">
    <location>
        <begin position="58"/>
        <end position="94"/>
    </location>
</feature>
<dbReference type="EMBL" id="BRYB01001498">
    <property type="protein sequence ID" value="GMI27154.1"/>
    <property type="molecule type" value="Genomic_DNA"/>
</dbReference>
<dbReference type="PIRSF" id="PIRSF000530">
    <property type="entry name" value="Galactokinase"/>
    <property type="match status" value="1"/>
</dbReference>
<dbReference type="Gene3D" id="3.30.70.3170">
    <property type="match status" value="1"/>
</dbReference>
<dbReference type="Pfam" id="PF08544">
    <property type="entry name" value="GHMP_kinases_C"/>
    <property type="match status" value="1"/>
</dbReference>
<keyword evidence="4" id="KW-0547">Nucleotide-binding</keyword>
<dbReference type="InterPro" id="IPR014721">
    <property type="entry name" value="Ribsml_uS5_D2-typ_fold_subgr"/>
</dbReference>
<evidence type="ECO:0000259" key="9">
    <source>
        <dbReference type="Pfam" id="PF08544"/>
    </source>
</evidence>